<proteinExistence type="predicted"/>
<reference evidence="1" key="1">
    <citation type="journal article" date="2020" name="Front. Microbiol.">
        <title>Gene regulatory networks of Penicillium echinulatum 2HH and Penicillium oxalicum 114-2 inferred by a computational biology approach.</title>
        <authorList>
            <person name="Lenz A.R."/>
            <person name="Galan-Vasquez E."/>
            <person name="Balbinot E."/>
            <person name="De Abreu F.P."/>
            <person name="De Oliveira N.S."/>
            <person name="Da Rosa L.O."/>
            <person name="De Avila E Silva S."/>
            <person name="Camassola M."/>
            <person name="Dillon A.J.P."/>
            <person name="Perez-Rueda E."/>
        </authorList>
    </citation>
    <scope>NUCLEOTIDE SEQUENCE</scope>
    <source>
        <strain evidence="1">S1M29</strain>
    </source>
</reference>
<dbReference type="Proteomes" id="UP000631181">
    <property type="component" value="Unassembled WGS sequence"/>
</dbReference>
<keyword evidence="2" id="KW-1185">Reference proteome</keyword>
<dbReference type="EMBL" id="WIWV01000005">
    <property type="protein sequence ID" value="KAF7719425.1"/>
    <property type="molecule type" value="Genomic_DNA"/>
</dbReference>
<dbReference type="PANTHER" id="PTHR38111">
    <property type="entry name" value="ZN(2)-C6 FUNGAL-TYPE DOMAIN-CONTAINING PROTEIN-RELATED"/>
    <property type="match status" value="1"/>
</dbReference>
<evidence type="ECO:0000313" key="2">
    <source>
        <dbReference type="Proteomes" id="UP000631181"/>
    </source>
</evidence>
<comment type="caution">
    <text evidence="1">The sequence shown here is derived from an EMBL/GenBank/DDBJ whole genome shotgun (WGS) entry which is preliminary data.</text>
</comment>
<protein>
    <submittedName>
        <fullName evidence="1">Uncharacterized protein</fullName>
    </submittedName>
</protein>
<dbReference type="OrthoDB" id="4491390at2759"/>
<organism evidence="1 2">
    <name type="scientific">Penicillium ucsense</name>
    <dbReference type="NCBI Taxonomy" id="2839758"/>
    <lineage>
        <taxon>Eukaryota</taxon>
        <taxon>Fungi</taxon>
        <taxon>Dikarya</taxon>
        <taxon>Ascomycota</taxon>
        <taxon>Pezizomycotina</taxon>
        <taxon>Eurotiomycetes</taxon>
        <taxon>Eurotiomycetidae</taxon>
        <taxon>Eurotiales</taxon>
        <taxon>Aspergillaceae</taxon>
        <taxon>Penicillium</taxon>
    </lineage>
</organism>
<sequence>MSLTTSDVLTAFHVVSTALTALGHSIASQSSHGQAPSVSSVQSYLTAVQAMQEALTSSNIPPDRDLLAAIMCLGLAELMFPGPSEGLTAHTNAISRILEAHGPARYREGVLHKLFAGFRPLLMIKAIQDRMPSFLHTEDWITIPFETSTPSEVQSLLSQSAMVPRLLRQMDEINSQAINDENISVASQMLSEFNNLLSSLDEWQILAQSHEKRPHYSPRNLDMGLGETSAAHFPRLWFTSITLANALTHVWSLQLICLLEIERLVCTFSLSNTPRVNPFDDSNGGSNLDEARKLMTKICQSMDYLLQDKMKLYGPASAILPLQVAYAVGILDPHGHHVELAVIREIIDRLSQKGLRSFPSHILENNPFVHRWDALLRHYVWNGMPAS</sequence>
<gene>
    <name evidence="1" type="ORF">PECM_006269</name>
</gene>
<accession>A0A8J8W747</accession>
<evidence type="ECO:0000313" key="1">
    <source>
        <dbReference type="EMBL" id="KAF7719425.1"/>
    </source>
</evidence>
<dbReference type="AlphaFoldDB" id="A0A8J8W747"/>
<dbReference type="PANTHER" id="PTHR38111:SF9">
    <property type="entry name" value="ZN(2)-C6 FUNGAL-TYPE DOMAIN-CONTAINING PROTEIN"/>
    <property type="match status" value="1"/>
</dbReference>
<dbReference type="InterPro" id="IPR053178">
    <property type="entry name" value="Osmoadaptation_assoc"/>
</dbReference>
<name>A0A8J8W747_9EURO</name>